<dbReference type="PROSITE" id="PS00022">
    <property type="entry name" value="EGF_1"/>
    <property type="match status" value="1"/>
</dbReference>
<keyword evidence="2 7" id="KW-0645">Protease</keyword>
<accession>A0A8J4V1D8</accession>
<evidence type="ECO:0000256" key="4">
    <source>
        <dbReference type="ARBA" id="ARBA00022825"/>
    </source>
</evidence>
<evidence type="ECO:0000256" key="9">
    <source>
        <dbReference type="SAM" id="Phobius"/>
    </source>
</evidence>
<dbReference type="PROSITE" id="PS50026">
    <property type="entry name" value="EGF_3"/>
    <property type="match status" value="1"/>
</dbReference>
<proteinExistence type="inferred from homology"/>
<evidence type="ECO:0000256" key="7">
    <source>
        <dbReference type="PROSITE-ProRule" id="PRU01240"/>
    </source>
</evidence>
<reference evidence="12" key="1">
    <citation type="submission" date="2020-01" db="EMBL/GenBank/DDBJ databases">
        <title>Development of genomics and gene disruption for Polysphondylium violaceum indicates a role for the polyketide synthase stlB in stalk morphogenesis.</title>
        <authorList>
            <person name="Narita B."/>
            <person name="Kawabe Y."/>
            <person name="Kin K."/>
            <person name="Saito T."/>
            <person name="Gibbs R."/>
            <person name="Kuspa A."/>
            <person name="Muzny D."/>
            <person name="Queller D."/>
            <person name="Richards S."/>
            <person name="Strassman J."/>
            <person name="Sucgang R."/>
            <person name="Worley K."/>
            <person name="Schaap P."/>
        </authorList>
    </citation>
    <scope>NUCLEOTIDE SEQUENCE</scope>
    <source>
        <strain evidence="12">QSvi11</strain>
    </source>
</reference>
<dbReference type="PANTHER" id="PTHR43806:SF67">
    <property type="entry name" value="EGF-LIKE DOMAIN-CONTAINING PROTEIN"/>
    <property type="match status" value="1"/>
</dbReference>
<evidence type="ECO:0000256" key="5">
    <source>
        <dbReference type="PIRSR" id="PIRSR615500-1"/>
    </source>
</evidence>
<gene>
    <name evidence="12" type="ORF">CYY_003312</name>
</gene>
<keyword evidence="10" id="KW-0732">Signal</keyword>
<dbReference type="Pfam" id="PF00082">
    <property type="entry name" value="Peptidase_S8"/>
    <property type="match status" value="1"/>
</dbReference>
<dbReference type="PROSITE" id="PS51892">
    <property type="entry name" value="SUBTILASE"/>
    <property type="match status" value="1"/>
</dbReference>
<evidence type="ECO:0000256" key="8">
    <source>
        <dbReference type="SAM" id="MobiDB-lite"/>
    </source>
</evidence>
<feature type="transmembrane region" description="Helical" evidence="9">
    <location>
        <begin position="721"/>
        <end position="743"/>
    </location>
</feature>
<keyword evidence="6" id="KW-1015">Disulfide bond</keyword>
<feature type="compositionally biased region" description="Low complexity" evidence="8">
    <location>
        <begin position="76"/>
        <end position="85"/>
    </location>
</feature>
<dbReference type="InterPro" id="IPR050131">
    <property type="entry name" value="Peptidase_S8_subtilisin-like"/>
</dbReference>
<comment type="similarity">
    <text evidence="1 7">Belongs to the peptidase S8 family.</text>
</comment>
<protein>
    <recommendedName>
        <fullName evidence="11">EGF-like domain-containing protein</fullName>
    </recommendedName>
</protein>
<feature type="active site" description="Charge relay system" evidence="5 7">
    <location>
        <position position="515"/>
    </location>
</feature>
<dbReference type="InterPro" id="IPR000742">
    <property type="entry name" value="EGF"/>
</dbReference>
<dbReference type="GO" id="GO:0004252">
    <property type="term" value="F:serine-type endopeptidase activity"/>
    <property type="evidence" value="ECO:0007669"/>
    <property type="project" value="UniProtKB-UniRule"/>
</dbReference>
<evidence type="ECO:0000256" key="3">
    <source>
        <dbReference type="ARBA" id="ARBA00022801"/>
    </source>
</evidence>
<feature type="domain" description="EGF-like" evidence="11">
    <location>
        <begin position="577"/>
        <end position="614"/>
    </location>
</feature>
<evidence type="ECO:0000256" key="2">
    <source>
        <dbReference type="ARBA" id="ARBA00022670"/>
    </source>
</evidence>
<keyword evidence="3 7" id="KW-0378">Hydrolase</keyword>
<dbReference type="PROSITE" id="PS00138">
    <property type="entry name" value="SUBTILASE_SER"/>
    <property type="match status" value="1"/>
</dbReference>
<keyword evidence="9" id="KW-0812">Transmembrane</keyword>
<dbReference type="PANTHER" id="PTHR43806">
    <property type="entry name" value="PEPTIDASE S8"/>
    <property type="match status" value="1"/>
</dbReference>
<feature type="signal peptide" evidence="10">
    <location>
        <begin position="1"/>
        <end position="23"/>
    </location>
</feature>
<feature type="region of interest" description="Disordered" evidence="8">
    <location>
        <begin position="64"/>
        <end position="90"/>
    </location>
</feature>
<evidence type="ECO:0000313" key="12">
    <source>
        <dbReference type="EMBL" id="KAF2075388.1"/>
    </source>
</evidence>
<keyword evidence="13" id="KW-1185">Reference proteome</keyword>
<evidence type="ECO:0000256" key="10">
    <source>
        <dbReference type="SAM" id="SignalP"/>
    </source>
</evidence>
<keyword evidence="9" id="KW-0472">Membrane</keyword>
<keyword evidence="6" id="KW-0245">EGF-like domain</keyword>
<dbReference type="PRINTS" id="PR00723">
    <property type="entry name" value="SUBTILISIN"/>
</dbReference>
<sequence length="778" mass="84424">MVKYIVILLLITILTIGLIGASAAADNSHSKKVSNRVNTLLEHSKYAYSRNNLNNRHVNKLLNTQSSSEEEEEESPQSQSSTSGSKVKDDLPTISNTKLWVFFNRKVVPSNYQNIDIEVLQLMTGVSDAAIERRIKVGTTMHVIDESDFPVEQSFIKKVIDCGGNKIVVKSHQSSKWLNAVSISLSPFEQDQNTINTVEQAIECISSQPFVSKIDIVNSWIKSIDEQKDVDQQEKKENEKSQPVRLVNRGLLSNDDEKKVDTLSLSALLPSFDTFYGHTFSGIFQSNIQNLPKNLDGTGITILMIDSGFFKDHEAFKHLKIKDEYDFISNTGNTQGPGDDPQNKHGTATLSTIAGFIPGVLIGPAYNATYLLAKTEIVDDEIQSEEDLWIKALEWGEERGANLVSSSLGYTQWYQYYELNGNHHFTEMVDKAAAKGVVVVVSAGNRGSEGIGAPADGKNLISVGALSSDNINAPFSSQGPSSDGRVKPDISALGVSNYVASHLGVANFTHMSGTSFACPLAAGGIALIMQAHQDWCPEQVYEAVLATASIANRPNNGIGFGIFDASKANDYIPRFDKGSSCATTGCSGHGGCCASEGSASKCFCAPDYYGPFCQYKKMPCSVECINRGGKCQLDKFGFSFDCVNLTASDVNNFDIREQCNSCDSSFDICGVCGGDGQSCLGCDDIPYSKKTYDSCGVCGGRGNCKAIVTEEPKRALSKMNIILIASCGVVATVILVISIVVLYKKRHAVKSIEVGLPFLKGYSKLNNIDSEFSLEDDF</sequence>
<feature type="disulfide bond" evidence="6">
    <location>
        <begin position="604"/>
        <end position="613"/>
    </location>
</feature>
<evidence type="ECO:0000256" key="6">
    <source>
        <dbReference type="PROSITE-ProRule" id="PRU00076"/>
    </source>
</evidence>
<dbReference type="SUPFAM" id="SSF52743">
    <property type="entry name" value="Subtilisin-like"/>
    <property type="match status" value="1"/>
</dbReference>
<dbReference type="InterPro" id="IPR000209">
    <property type="entry name" value="Peptidase_S8/S53_dom"/>
</dbReference>
<feature type="active site" description="Charge relay system" evidence="5 7">
    <location>
        <position position="345"/>
    </location>
</feature>
<dbReference type="Gene3D" id="3.40.50.200">
    <property type="entry name" value="Peptidase S8/S53 domain"/>
    <property type="match status" value="1"/>
</dbReference>
<dbReference type="InterPro" id="IPR036852">
    <property type="entry name" value="Peptidase_S8/S53_dom_sf"/>
</dbReference>
<keyword evidence="9" id="KW-1133">Transmembrane helix</keyword>
<dbReference type="OrthoDB" id="19801at2759"/>
<organism evidence="12 13">
    <name type="scientific">Polysphondylium violaceum</name>
    <dbReference type="NCBI Taxonomy" id="133409"/>
    <lineage>
        <taxon>Eukaryota</taxon>
        <taxon>Amoebozoa</taxon>
        <taxon>Evosea</taxon>
        <taxon>Eumycetozoa</taxon>
        <taxon>Dictyostelia</taxon>
        <taxon>Dictyosteliales</taxon>
        <taxon>Dictyosteliaceae</taxon>
        <taxon>Polysphondylium</taxon>
    </lineage>
</organism>
<keyword evidence="4 7" id="KW-0720">Serine protease</keyword>
<feature type="active site" description="Charge relay system" evidence="5 7">
    <location>
        <position position="306"/>
    </location>
</feature>
<dbReference type="EMBL" id="AJWJ01000102">
    <property type="protein sequence ID" value="KAF2075388.1"/>
    <property type="molecule type" value="Genomic_DNA"/>
</dbReference>
<dbReference type="InterPro" id="IPR015500">
    <property type="entry name" value="Peptidase_S8_subtilisin-rel"/>
</dbReference>
<evidence type="ECO:0000259" key="11">
    <source>
        <dbReference type="PROSITE" id="PS50026"/>
    </source>
</evidence>
<comment type="caution">
    <text evidence="12">The sequence shown here is derived from an EMBL/GenBank/DDBJ whole genome shotgun (WGS) entry which is preliminary data.</text>
</comment>
<comment type="caution">
    <text evidence="6">Lacks conserved residue(s) required for the propagation of feature annotation.</text>
</comment>
<evidence type="ECO:0000313" key="13">
    <source>
        <dbReference type="Proteomes" id="UP000695562"/>
    </source>
</evidence>
<feature type="chain" id="PRO_5035294498" description="EGF-like domain-containing protein" evidence="10">
    <location>
        <begin position="24"/>
        <end position="778"/>
    </location>
</feature>
<dbReference type="AlphaFoldDB" id="A0A8J4V1D8"/>
<evidence type="ECO:0000256" key="1">
    <source>
        <dbReference type="ARBA" id="ARBA00011073"/>
    </source>
</evidence>
<dbReference type="InterPro" id="IPR023828">
    <property type="entry name" value="Peptidase_S8_Ser-AS"/>
</dbReference>
<dbReference type="Proteomes" id="UP000695562">
    <property type="component" value="Unassembled WGS sequence"/>
</dbReference>
<name>A0A8J4V1D8_9MYCE</name>
<dbReference type="GO" id="GO:0006508">
    <property type="term" value="P:proteolysis"/>
    <property type="evidence" value="ECO:0007669"/>
    <property type="project" value="UniProtKB-KW"/>
</dbReference>